<evidence type="ECO:0000313" key="2">
    <source>
        <dbReference type="Proteomes" id="UP001159364"/>
    </source>
</evidence>
<keyword evidence="2" id="KW-1185">Reference proteome</keyword>
<gene>
    <name evidence="1" type="ORF">K2173_015501</name>
</gene>
<dbReference type="EMBL" id="JAIWQS010000009">
    <property type="protein sequence ID" value="KAJ8754989.1"/>
    <property type="molecule type" value="Genomic_DNA"/>
</dbReference>
<organism evidence="1 2">
    <name type="scientific">Erythroxylum novogranatense</name>
    <dbReference type="NCBI Taxonomy" id="1862640"/>
    <lineage>
        <taxon>Eukaryota</taxon>
        <taxon>Viridiplantae</taxon>
        <taxon>Streptophyta</taxon>
        <taxon>Embryophyta</taxon>
        <taxon>Tracheophyta</taxon>
        <taxon>Spermatophyta</taxon>
        <taxon>Magnoliopsida</taxon>
        <taxon>eudicotyledons</taxon>
        <taxon>Gunneridae</taxon>
        <taxon>Pentapetalae</taxon>
        <taxon>rosids</taxon>
        <taxon>fabids</taxon>
        <taxon>Malpighiales</taxon>
        <taxon>Erythroxylaceae</taxon>
        <taxon>Erythroxylum</taxon>
    </lineage>
</organism>
<protein>
    <submittedName>
        <fullName evidence="1">Uncharacterized protein</fullName>
    </submittedName>
</protein>
<evidence type="ECO:0000313" key="1">
    <source>
        <dbReference type="EMBL" id="KAJ8754989.1"/>
    </source>
</evidence>
<dbReference type="AlphaFoldDB" id="A0AAV8SSQ7"/>
<sequence>MPSQVDAFDSSLTGLSAVSAAEFVGDEVGGLLLDGKTDGVPAGVAELEGMFGNANGVAAAPVGPSDTTGAVSGAITGLAVGMERVTGGKTDGGNAAGGRVAVGVGEATCGVSAREVFGDSTGAKLFVGGRNDGSPPGEFGGKVVGGKVVVGVGEEKGVTGLIAGVVWGDSTGVLLLAGEAAGLRKAVDGESEEGGLASVAGVAAGAGALSAYTTPETKTITRTNRAKDILVLWDRVGTQ</sequence>
<dbReference type="Proteomes" id="UP001159364">
    <property type="component" value="Linkage Group LG09"/>
</dbReference>
<proteinExistence type="predicted"/>
<reference evidence="1 2" key="1">
    <citation type="submission" date="2021-09" db="EMBL/GenBank/DDBJ databases">
        <title>Genomic insights and catalytic innovation underlie evolution of tropane alkaloids biosynthesis.</title>
        <authorList>
            <person name="Wang Y.-J."/>
            <person name="Tian T."/>
            <person name="Huang J.-P."/>
            <person name="Huang S.-X."/>
        </authorList>
    </citation>
    <scope>NUCLEOTIDE SEQUENCE [LARGE SCALE GENOMIC DNA]</scope>
    <source>
        <strain evidence="1">KIB-2018</strain>
        <tissue evidence="1">Leaf</tissue>
    </source>
</reference>
<comment type="caution">
    <text evidence="1">The sequence shown here is derived from an EMBL/GenBank/DDBJ whole genome shotgun (WGS) entry which is preliminary data.</text>
</comment>
<accession>A0AAV8SSQ7</accession>
<name>A0AAV8SSQ7_9ROSI</name>